<accession>A0A402D5Q6</accession>
<dbReference type="InterPro" id="IPR029063">
    <property type="entry name" value="SAM-dependent_MTases_sf"/>
</dbReference>
<keyword evidence="2" id="KW-1185">Reference proteome</keyword>
<name>A0A402D5Q6_9BACT</name>
<sequence>MNPQNLLLNLGSGDLPLRGHINIDRKYEKDVLHVDEDTILWRGEVYPLAFDDESVCGVRASHVLEHFSHRETMAVLADWVRVLKPGGLLCVAVPNFEWIARRYLESLTNSAAAALPLEGYLMGGHVDDNDHHGAIFDEQSLRAAMEHLGLVNIYTWDSEVADCASLPVSLNLVGMKPLPADYSSINNPAPGRIENPHGFAVGDQVWDNSGDCGNGFGDVLEIYEKHPNCVKVYWENEGNLCVVHCSILDHVADVKTVPQDSVKASSGPDLRFASIVIKPGDVAAVATVPRLGFTDTQFCIIRAVCAHPISFEQSGGVFWDQGMTRVFESHMDDGTKYLLAIDYDSLFTAEDVRTLYGVMEARPDIDALCPVQIRRENDHSLFTVEGDDGKSATEIDYSRFETDVLKIRTGHFGLTMIRVDALRRLPRPWFHARPDDAGRWGDGRVDSDVAFWLQWAEAGNSLYLANRVPIGHLQLMATWPSEELGLKTQYVSDWLKTGKPAGAWQ</sequence>
<dbReference type="InterPro" id="IPR013216">
    <property type="entry name" value="Methyltransf_11"/>
</dbReference>
<protein>
    <submittedName>
        <fullName evidence="1">Uncharacterized protein</fullName>
    </submittedName>
</protein>
<dbReference type="SUPFAM" id="SSF53335">
    <property type="entry name" value="S-adenosyl-L-methionine-dependent methyltransferases"/>
    <property type="match status" value="1"/>
</dbReference>
<dbReference type="Pfam" id="PF08241">
    <property type="entry name" value="Methyltransf_11"/>
    <property type="match status" value="1"/>
</dbReference>
<proteinExistence type="predicted"/>
<dbReference type="Proteomes" id="UP000287394">
    <property type="component" value="Chromosome"/>
</dbReference>
<dbReference type="RefSeq" id="WP_165864642.1">
    <property type="nucleotide sequence ID" value="NZ_AP025739.1"/>
</dbReference>
<dbReference type="EMBL" id="AP025739">
    <property type="protein sequence ID" value="BDI33414.1"/>
    <property type="molecule type" value="Genomic_DNA"/>
</dbReference>
<dbReference type="KEGG" id="ccot:CCAX7_54650"/>
<gene>
    <name evidence="1" type="ORF">CCAX7_54650</name>
</gene>
<dbReference type="GO" id="GO:0008757">
    <property type="term" value="F:S-adenosylmethionine-dependent methyltransferase activity"/>
    <property type="evidence" value="ECO:0007669"/>
    <property type="project" value="InterPro"/>
</dbReference>
<dbReference type="Gene3D" id="3.40.50.150">
    <property type="entry name" value="Vaccinia Virus protein VP39"/>
    <property type="match status" value="1"/>
</dbReference>
<evidence type="ECO:0000313" key="2">
    <source>
        <dbReference type="Proteomes" id="UP000287394"/>
    </source>
</evidence>
<dbReference type="InterPro" id="IPR029044">
    <property type="entry name" value="Nucleotide-diphossugar_trans"/>
</dbReference>
<organism evidence="1 2">
    <name type="scientific">Capsulimonas corticalis</name>
    <dbReference type="NCBI Taxonomy" id="2219043"/>
    <lineage>
        <taxon>Bacteria</taxon>
        <taxon>Bacillati</taxon>
        <taxon>Armatimonadota</taxon>
        <taxon>Armatimonadia</taxon>
        <taxon>Capsulimonadales</taxon>
        <taxon>Capsulimonadaceae</taxon>
        <taxon>Capsulimonas</taxon>
    </lineage>
</organism>
<evidence type="ECO:0000313" key="1">
    <source>
        <dbReference type="EMBL" id="BDI33414.1"/>
    </source>
</evidence>
<dbReference type="AlphaFoldDB" id="A0A402D5Q6"/>
<dbReference type="SUPFAM" id="SSF53448">
    <property type="entry name" value="Nucleotide-diphospho-sugar transferases"/>
    <property type="match status" value="1"/>
</dbReference>
<reference evidence="1 2" key="1">
    <citation type="journal article" date="2019" name="Int. J. Syst. Evol. Microbiol.">
        <title>Capsulimonas corticalis gen. nov., sp. nov., an aerobic capsulated bacterium, of a novel bacterial order, Capsulimonadales ord. nov., of the class Armatimonadia of the phylum Armatimonadetes.</title>
        <authorList>
            <person name="Li J."/>
            <person name="Kudo C."/>
            <person name="Tonouchi A."/>
        </authorList>
    </citation>
    <scope>NUCLEOTIDE SEQUENCE [LARGE SCALE GENOMIC DNA]</scope>
    <source>
        <strain evidence="1 2">AX-7</strain>
    </source>
</reference>